<keyword evidence="3" id="KW-1185">Reference proteome</keyword>
<feature type="signal peptide" evidence="1">
    <location>
        <begin position="1"/>
        <end position="21"/>
    </location>
</feature>
<evidence type="ECO:0000313" key="2">
    <source>
        <dbReference type="EMBL" id="THD66625.1"/>
    </source>
</evidence>
<dbReference type="AlphaFoldDB" id="A0A4S3LZA2"/>
<protein>
    <submittedName>
        <fullName evidence="2">Uncharacterized protein</fullName>
    </submittedName>
</protein>
<evidence type="ECO:0000256" key="1">
    <source>
        <dbReference type="SAM" id="SignalP"/>
    </source>
</evidence>
<dbReference type="PROSITE" id="PS51257">
    <property type="entry name" value="PROKAR_LIPOPROTEIN"/>
    <property type="match status" value="1"/>
</dbReference>
<organism evidence="2 3">
    <name type="scientific">Robertkochia marina</name>
    <dbReference type="NCBI Taxonomy" id="1227945"/>
    <lineage>
        <taxon>Bacteria</taxon>
        <taxon>Pseudomonadati</taxon>
        <taxon>Bacteroidota</taxon>
        <taxon>Flavobacteriia</taxon>
        <taxon>Flavobacteriales</taxon>
        <taxon>Flavobacteriaceae</taxon>
        <taxon>Robertkochia</taxon>
    </lineage>
</organism>
<evidence type="ECO:0000313" key="3">
    <source>
        <dbReference type="Proteomes" id="UP000305939"/>
    </source>
</evidence>
<feature type="chain" id="PRO_5020721453" evidence="1">
    <location>
        <begin position="22"/>
        <end position="136"/>
    </location>
</feature>
<dbReference type="EMBL" id="SSMC01000003">
    <property type="protein sequence ID" value="THD66625.1"/>
    <property type="molecule type" value="Genomic_DNA"/>
</dbReference>
<dbReference type="RefSeq" id="WP_136336697.1">
    <property type="nucleotide sequence ID" value="NZ_QXMP01000003.1"/>
</dbReference>
<reference evidence="2 3" key="1">
    <citation type="submission" date="2019-04" db="EMBL/GenBank/DDBJ databases">
        <title>Draft genome sequence of Robertkochia marina CC-AMO-30D.</title>
        <authorList>
            <person name="Hameed A."/>
            <person name="Lin S.-Y."/>
            <person name="Shahina M."/>
            <person name="Lai W.-A."/>
            <person name="Young C.-C."/>
        </authorList>
    </citation>
    <scope>NUCLEOTIDE SEQUENCE [LARGE SCALE GENOMIC DNA]</scope>
    <source>
        <strain evidence="2 3">CC-AMO-30D</strain>
    </source>
</reference>
<comment type="caution">
    <text evidence="2">The sequence shown here is derived from an EMBL/GenBank/DDBJ whole genome shotgun (WGS) entry which is preliminary data.</text>
</comment>
<proteinExistence type="predicted"/>
<name>A0A4S3LZA2_9FLAO</name>
<dbReference type="OrthoDB" id="979528at2"/>
<sequence>MKFVFKAFMVLFISLATVSCSDDDGPTAEVNLTAQNTDFDGDVTGTGGSLSNSYTWSNPLTTVDYNMDITTSSGGSFQLILQDAEGTVVLDQTLVKGQGDDSRSGVSQAGVPGDWTVQIVLSDFNGDGSFSISPGN</sequence>
<keyword evidence="1" id="KW-0732">Signal</keyword>
<gene>
    <name evidence="2" type="ORF">E7Z59_12605</name>
</gene>
<dbReference type="Proteomes" id="UP000305939">
    <property type="component" value="Unassembled WGS sequence"/>
</dbReference>
<accession>A0A4S3LZA2</accession>